<proteinExistence type="predicted"/>
<reference evidence="2" key="1">
    <citation type="journal article" date="2014" name="Int. J. Syst. Evol. Microbiol.">
        <title>Complete genome sequence of Corynebacterium casei LMG S-19264T (=DSM 44701T), isolated from a smear-ripened cheese.</title>
        <authorList>
            <consortium name="US DOE Joint Genome Institute (JGI-PGF)"/>
            <person name="Walter F."/>
            <person name="Albersmeier A."/>
            <person name="Kalinowski J."/>
            <person name="Ruckert C."/>
        </authorList>
    </citation>
    <scope>NUCLEOTIDE SEQUENCE</scope>
    <source>
        <strain evidence="2">CGMCC 1.15725</strain>
    </source>
</reference>
<sequence>MGQQMRRLRHSTGGKTFLDVRPVAAIPSAALGSHATGLNTTGLSTTSFHSTSPQAAGPGSTRSFSAGDVTPGPSAASPLHLLPRSTGQAPPATDAADSPAAQPTKQLSTKVRRRGYVTTLSSILNKSPEEIEDTIGYGRGALKKGYTLYRLVSPVALPHFKWRGVTRDSAGFTFDAQSGEFVLCEFLLREEFAKKYNYDDAKIDGAIKRFMIGQAWRVNVRDGGDLIVKIVPNDQVTDFPPGGDAPQWELTAFLEFEAMASISGGQYLIWRQEWSRLGV</sequence>
<evidence type="ECO:0000256" key="1">
    <source>
        <dbReference type="SAM" id="MobiDB-lite"/>
    </source>
</evidence>
<gene>
    <name evidence="2" type="ORF">GCM10011611_46080</name>
</gene>
<feature type="compositionally biased region" description="Low complexity" evidence="1">
    <location>
        <begin position="88"/>
        <end position="104"/>
    </location>
</feature>
<accession>A0A8J2YXF5</accession>
<feature type="compositionally biased region" description="Polar residues" evidence="1">
    <location>
        <begin position="48"/>
        <end position="64"/>
    </location>
</feature>
<evidence type="ECO:0000313" key="3">
    <source>
        <dbReference type="Proteomes" id="UP000646365"/>
    </source>
</evidence>
<dbReference type="EMBL" id="BMJQ01000013">
    <property type="protein sequence ID" value="GGF34625.1"/>
    <property type="molecule type" value="Genomic_DNA"/>
</dbReference>
<protein>
    <submittedName>
        <fullName evidence="2">Uncharacterized protein</fullName>
    </submittedName>
</protein>
<dbReference type="Proteomes" id="UP000646365">
    <property type="component" value="Unassembled WGS sequence"/>
</dbReference>
<organism evidence="2 3">
    <name type="scientific">Aliidongia dinghuensis</name>
    <dbReference type="NCBI Taxonomy" id="1867774"/>
    <lineage>
        <taxon>Bacteria</taxon>
        <taxon>Pseudomonadati</taxon>
        <taxon>Pseudomonadota</taxon>
        <taxon>Alphaproteobacteria</taxon>
        <taxon>Rhodospirillales</taxon>
        <taxon>Dongiaceae</taxon>
        <taxon>Aliidongia</taxon>
    </lineage>
</organism>
<dbReference type="AlphaFoldDB" id="A0A8J2YXF5"/>
<name>A0A8J2YXF5_9PROT</name>
<evidence type="ECO:0000313" key="2">
    <source>
        <dbReference type="EMBL" id="GGF34625.1"/>
    </source>
</evidence>
<comment type="caution">
    <text evidence="2">The sequence shown here is derived from an EMBL/GenBank/DDBJ whole genome shotgun (WGS) entry which is preliminary data.</text>
</comment>
<keyword evidence="3" id="KW-1185">Reference proteome</keyword>
<feature type="region of interest" description="Disordered" evidence="1">
    <location>
        <begin position="42"/>
        <end position="111"/>
    </location>
</feature>
<reference evidence="2" key="2">
    <citation type="submission" date="2020-09" db="EMBL/GenBank/DDBJ databases">
        <authorList>
            <person name="Sun Q."/>
            <person name="Zhou Y."/>
        </authorList>
    </citation>
    <scope>NUCLEOTIDE SEQUENCE</scope>
    <source>
        <strain evidence="2">CGMCC 1.15725</strain>
    </source>
</reference>